<dbReference type="Proteomes" id="UP000286235">
    <property type="component" value="Unassembled WGS sequence"/>
</dbReference>
<sequence length="144" mass="16415">MGDLGLTSFVLWSKNMGCETIKILPDAVLNPFPVLKESDRLIGWGSPSNPTIFLIRLINRFARAIPRSLLVCFVGLVMPLPFCRLQKTWREACSELVQKISECYNVIDVNRFFPFTGKNGLPKRFNNPNKPRLHLSDAIIKNLR</sequence>
<dbReference type="EMBL" id="AZRV01000044">
    <property type="protein sequence ID" value="RKO61491.1"/>
    <property type="molecule type" value="Genomic_DNA"/>
</dbReference>
<organism evidence="1 2">
    <name type="scientific">Caldibacillus debilis GB1</name>
    <dbReference type="NCBI Taxonomy" id="1339248"/>
    <lineage>
        <taxon>Bacteria</taxon>
        <taxon>Bacillati</taxon>
        <taxon>Bacillota</taxon>
        <taxon>Bacilli</taxon>
        <taxon>Bacillales</taxon>
        <taxon>Bacillaceae</taxon>
        <taxon>Caldibacillus</taxon>
    </lineage>
</organism>
<keyword evidence="2" id="KW-1185">Reference proteome</keyword>
<name>A0A420VCY1_9BACI</name>
<evidence type="ECO:0000313" key="1">
    <source>
        <dbReference type="EMBL" id="RKO61491.1"/>
    </source>
</evidence>
<reference evidence="1 2" key="1">
    <citation type="submission" date="2013-12" db="EMBL/GenBank/DDBJ databases">
        <title>Genome and proteome characterization of Caldibacillus debilis GB1 derived from a cellulolytic aero-tolerant co-culture.</title>
        <authorList>
            <person name="Wushke S.T."/>
            <person name="Zhang X."/>
            <person name="Fristensky B."/>
            <person name="Wilkins J.A."/>
            <person name="Levin D.B."/>
            <person name="Sparling R."/>
        </authorList>
    </citation>
    <scope>NUCLEOTIDE SEQUENCE [LARGE SCALE GENOMIC DNA]</scope>
    <source>
        <strain evidence="1 2">GB1</strain>
    </source>
</reference>
<dbReference type="AlphaFoldDB" id="A0A420VCY1"/>
<proteinExistence type="predicted"/>
<evidence type="ECO:0000313" key="2">
    <source>
        <dbReference type="Proteomes" id="UP000286235"/>
    </source>
</evidence>
<protein>
    <submittedName>
        <fullName evidence="1">Uncharacterized protein</fullName>
    </submittedName>
</protein>
<comment type="caution">
    <text evidence="1">The sequence shown here is derived from an EMBL/GenBank/DDBJ whole genome shotgun (WGS) entry which is preliminary data.</text>
</comment>
<accession>A0A420VCY1</accession>
<gene>
    <name evidence="1" type="ORF">Cdeb_01440</name>
</gene>